<dbReference type="EMBL" id="BLIR01000001">
    <property type="protein sequence ID" value="GFE38587.1"/>
    <property type="molecule type" value="Genomic_DNA"/>
</dbReference>
<organism evidence="1 2">
    <name type="scientific">Streptomyces tubercidicus</name>
    <dbReference type="NCBI Taxonomy" id="47759"/>
    <lineage>
        <taxon>Bacteria</taxon>
        <taxon>Bacillati</taxon>
        <taxon>Actinomycetota</taxon>
        <taxon>Actinomycetes</taxon>
        <taxon>Kitasatosporales</taxon>
        <taxon>Streptomycetaceae</taxon>
        <taxon>Streptomyces</taxon>
    </lineage>
</organism>
<evidence type="ECO:0000313" key="2">
    <source>
        <dbReference type="Proteomes" id="UP000431826"/>
    </source>
</evidence>
<dbReference type="OrthoDB" id="9146026at2"/>
<evidence type="ECO:0000313" key="1">
    <source>
        <dbReference type="EMBL" id="GFE38587.1"/>
    </source>
</evidence>
<comment type="caution">
    <text evidence="1">The sequence shown here is derived from an EMBL/GenBank/DDBJ whole genome shotgun (WGS) entry which is preliminary data.</text>
</comment>
<dbReference type="AlphaFoldDB" id="A0A640USN6"/>
<gene>
    <name evidence="1" type="ORF">Stube_32600</name>
</gene>
<sequence>MHVIDERISAWACTATPDQRRAGPTLDDLGGLDEVLTHTDYFTSGPLLGFLVSAAANEPQATFPSALGDAIIKGLASSTRHLAFAEAVDTLATHPRLVGVLGTKATRTLLRRLTEAQDAGDDPASALIGAEAAECLVQFTLAGVATPAQLLGAMDMVTEDTAALPTAFAARLPRLLGVLDAHHPGAGLREALERCLIPEHTFRDAAFELALGDVRTALEQDNYQAMVEQLSISRRRLDELAAVDPDRLDAQIYLAGIDGLLGLSAPDAPVRVAAAAQALHDRVQNYRAWRMRTSTPAWAKGRQDDITAWCELTVLLDYAAQHMGDDDPWYAHGHGILTALLRAYTAHHTVKVLTDTPAEQVVETLVAPVIEDAFLRSENRFRILEHALTHDEDFRDDGAAQRLHASLSARLRSSALLDPGAEVDPGKTRRWPQLARQFPEDFAVFTDQNSDKVLDRLELALRDSDDFLLSVTDAKYSRLMDTLVVRLEKSRDWIATVAEPFQVLLEATVRFAFLCYDVGRTTGGSYTEYLRGRDKDGKKQKVDEALFHQHYREFLAVTALFRVAHFEVIDKGGGRADVLVTFPAAYFNVECKIEEEDASKDGLRTYVAQAAEYQNAGPSFAILLALDKTVGAEGAINLFDSIWIEEVQRTGELEPCLVVVVRVPGGRENPNRLRPAPRRI</sequence>
<dbReference type="RefSeq" id="WP_159744402.1">
    <property type="nucleotide sequence ID" value="NZ_BLIR01000001.1"/>
</dbReference>
<name>A0A640USN6_9ACTN</name>
<protein>
    <submittedName>
        <fullName evidence="1">Uncharacterized protein</fullName>
    </submittedName>
</protein>
<keyword evidence="2" id="KW-1185">Reference proteome</keyword>
<reference evidence="1 2" key="1">
    <citation type="submission" date="2019-12" db="EMBL/GenBank/DDBJ databases">
        <title>Whole genome shotgun sequence of Streptomyces tubercidicus NBRC 13090.</title>
        <authorList>
            <person name="Ichikawa N."/>
            <person name="Kimura A."/>
            <person name="Kitahashi Y."/>
            <person name="Komaki H."/>
            <person name="Tamura T."/>
        </authorList>
    </citation>
    <scope>NUCLEOTIDE SEQUENCE [LARGE SCALE GENOMIC DNA]</scope>
    <source>
        <strain evidence="1 2">NBRC 13090</strain>
    </source>
</reference>
<dbReference type="Proteomes" id="UP000431826">
    <property type="component" value="Unassembled WGS sequence"/>
</dbReference>
<accession>A0A640USN6</accession>
<proteinExistence type="predicted"/>
<dbReference type="GeneID" id="96284362"/>